<keyword evidence="2" id="KW-0732">Signal</keyword>
<feature type="chain" id="PRO_5047131937" evidence="2">
    <location>
        <begin position="31"/>
        <end position="194"/>
    </location>
</feature>
<evidence type="ECO:0000313" key="4">
    <source>
        <dbReference type="Proteomes" id="UP000636918"/>
    </source>
</evidence>
<sequence>MSDFTRRTVVRGAAWTVPVVAVAANAPAFAVSAGTVTFESLGIACKLPGASCQKETGVTKGYVIRVRVCSTFTFPTVITIRDALVSLNGEPATLFQVGTGPSSESCANVTTGTTADLDSGQKADVTLTFSQPGCCIVDFALEGEPNSQNVSISGSAPYSYVVPNQVGPNASGSGTFQLSAPSTPPCTDCAPTTP</sequence>
<keyword evidence="4" id="KW-1185">Reference proteome</keyword>
<dbReference type="RefSeq" id="WP_201933813.1">
    <property type="nucleotide sequence ID" value="NZ_JAERSG010000001.1"/>
</dbReference>
<dbReference type="InterPro" id="IPR006311">
    <property type="entry name" value="TAT_signal"/>
</dbReference>
<gene>
    <name evidence="3" type="ORF">JI751_04455</name>
</gene>
<feature type="compositionally biased region" description="Low complexity" evidence="1">
    <location>
        <begin position="185"/>
        <end position="194"/>
    </location>
</feature>
<name>A0ABS1L579_9ACTN</name>
<organism evidence="3 4">
    <name type="scientific">Nocardioides baculatus</name>
    <dbReference type="NCBI Taxonomy" id="2801337"/>
    <lineage>
        <taxon>Bacteria</taxon>
        <taxon>Bacillati</taxon>
        <taxon>Actinomycetota</taxon>
        <taxon>Actinomycetes</taxon>
        <taxon>Propionibacteriales</taxon>
        <taxon>Nocardioidaceae</taxon>
        <taxon>Nocardioides</taxon>
    </lineage>
</organism>
<accession>A0ABS1L579</accession>
<feature type="signal peptide" evidence="2">
    <location>
        <begin position="1"/>
        <end position="30"/>
    </location>
</feature>
<evidence type="ECO:0000256" key="1">
    <source>
        <dbReference type="SAM" id="MobiDB-lite"/>
    </source>
</evidence>
<dbReference type="PROSITE" id="PS51318">
    <property type="entry name" value="TAT"/>
    <property type="match status" value="1"/>
</dbReference>
<evidence type="ECO:0000256" key="2">
    <source>
        <dbReference type="SAM" id="SignalP"/>
    </source>
</evidence>
<proteinExistence type="predicted"/>
<comment type="caution">
    <text evidence="3">The sequence shown here is derived from an EMBL/GenBank/DDBJ whole genome shotgun (WGS) entry which is preliminary data.</text>
</comment>
<evidence type="ECO:0000313" key="3">
    <source>
        <dbReference type="EMBL" id="MBL0746853.1"/>
    </source>
</evidence>
<dbReference type="EMBL" id="JAERSG010000001">
    <property type="protein sequence ID" value="MBL0746853.1"/>
    <property type="molecule type" value="Genomic_DNA"/>
</dbReference>
<reference evidence="3 4" key="1">
    <citation type="submission" date="2021-01" db="EMBL/GenBank/DDBJ databases">
        <title>Genome seq and assembly of Nocardiodes sp. G10.</title>
        <authorList>
            <person name="Chhetri G."/>
        </authorList>
    </citation>
    <scope>NUCLEOTIDE SEQUENCE [LARGE SCALE GENOMIC DNA]</scope>
    <source>
        <strain evidence="3 4">G10</strain>
    </source>
</reference>
<feature type="region of interest" description="Disordered" evidence="1">
    <location>
        <begin position="172"/>
        <end position="194"/>
    </location>
</feature>
<protein>
    <submittedName>
        <fullName evidence="3">Uncharacterized protein</fullName>
    </submittedName>
</protein>
<dbReference type="Proteomes" id="UP000636918">
    <property type="component" value="Unassembled WGS sequence"/>
</dbReference>